<evidence type="ECO:0000256" key="1">
    <source>
        <dbReference type="PROSITE-ProRule" id="PRU00169"/>
    </source>
</evidence>
<dbReference type="OrthoDB" id="9802066at2"/>
<reference evidence="3 4" key="1">
    <citation type="submission" date="2018-03" db="EMBL/GenBank/DDBJ databases">
        <title>Genomic Encyclopedia of Archaeal and Bacterial Type Strains, Phase II (KMG-II): from individual species to whole genera.</title>
        <authorList>
            <person name="Goeker M."/>
        </authorList>
    </citation>
    <scope>NUCLEOTIDE SEQUENCE [LARGE SCALE GENOMIC DNA]</scope>
    <source>
        <strain evidence="3 4">DSM 45348</strain>
    </source>
</reference>
<keyword evidence="4" id="KW-1185">Reference proteome</keyword>
<dbReference type="EMBL" id="PVZG01000002">
    <property type="protein sequence ID" value="PRY32205.1"/>
    <property type="molecule type" value="Genomic_DNA"/>
</dbReference>
<gene>
    <name evidence="3" type="ORF">CLV70_102416</name>
</gene>
<name>A0A2T0SFL2_9ACTN</name>
<feature type="domain" description="Response regulatory" evidence="2">
    <location>
        <begin position="9"/>
        <end position="124"/>
    </location>
</feature>
<dbReference type="Gene3D" id="3.40.50.2300">
    <property type="match status" value="1"/>
</dbReference>
<dbReference type="Gene3D" id="1.10.3210.10">
    <property type="entry name" value="Hypothetical protein af1432"/>
    <property type="match status" value="1"/>
</dbReference>
<accession>A0A2T0SFL2</accession>
<dbReference type="PANTHER" id="PTHR45228:SF8">
    <property type="entry name" value="TWO-COMPONENT RESPONSE REGULATOR-RELATED"/>
    <property type="match status" value="1"/>
</dbReference>
<dbReference type="PROSITE" id="PS50110">
    <property type="entry name" value="RESPONSE_REGULATORY"/>
    <property type="match status" value="1"/>
</dbReference>
<sequence>MTVPGQRPRILLVDDEASLLDGMRRQLRREFDVETAVGAAKGLFALRRPEPFEVIVSDFLMPGINGAEFLAAARKVAPDSTRMLLTGHTDLEDAAATVNRGQVFRMLLKPVDTETMSAALRDCVAQHRLVRAERELLERTLNGSVKALTDVLSLASPDAFGRANRMSRLASRILDGLSEPVEDRWAVELAVLMSQLGVVSLPPAVATKLTEGAELSTAEQAMVDDLPTVSVQLVSAIPRLAEVAEAIRYSLKNFDGSGRPEDDVREERIPLGGRLIHLLRDYDDLITRGSSHPVAAATLGALAGRYDPDLVAALGEAATDTGDETVRAVALNELRPGMVLAVPVTSRSHVRLVSAGQEVTVGLITRLRNFAALEDGVAEPLVVIGAPDVSVASVPVATG</sequence>
<dbReference type="SUPFAM" id="SSF52172">
    <property type="entry name" value="CheY-like"/>
    <property type="match status" value="1"/>
</dbReference>
<dbReference type="RefSeq" id="WP_146163976.1">
    <property type="nucleotide sequence ID" value="NZ_PVZG01000002.1"/>
</dbReference>
<dbReference type="Pfam" id="PF13487">
    <property type="entry name" value="HD_5"/>
    <property type="match status" value="1"/>
</dbReference>
<comment type="caution">
    <text evidence="3">The sequence shown here is derived from an EMBL/GenBank/DDBJ whole genome shotgun (WGS) entry which is preliminary data.</text>
</comment>
<evidence type="ECO:0000313" key="4">
    <source>
        <dbReference type="Proteomes" id="UP000239209"/>
    </source>
</evidence>
<dbReference type="GO" id="GO:0000160">
    <property type="term" value="P:phosphorelay signal transduction system"/>
    <property type="evidence" value="ECO:0007669"/>
    <property type="project" value="InterPro"/>
</dbReference>
<feature type="modified residue" description="4-aspartylphosphate" evidence="1">
    <location>
        <position position="58"/>
    </location>
</feature>
<dbReference type="InterPro" id="IPR052020">
    <property type="entry name" value="Cyclic_di-GMP/3'3'-cGAMP_PDE"/>
</dbReference>
<protein>
    <submittedName>
        <fullName evidence="3">Response regulator RpfG family c-di-GMP phosphodiesterase</fullName>
    </submittedName>
</protein>
<dbReference type="SMART" id="SM00448">
    <property type="entry name" value="REC"/>
    <property type="match status" value="1"/>
</dbReference>
<keyword evidence="1" id="KW-0597">Phosphoprotein</keyword>
<organism evidence="3 4">
    <name type="scientific">Pseudosporangium ferrugineum</name>
    <dbReference type="NCBI Taxonomy" id="439699"/>
    <lineage>
        <taxon>Bacteria</taxon>
        <taxon>Bacillati</taxon>
        <taxon>Actinomycetota</taxon>
        <taxon>Actinomycetes</taxon>
        <taxon>Micromonosporales</taxon>
        <taxon>Micromonosporaceae</taxon>
        <taxon>Pseudosporangium</taxon>
    </lineage>
</organism>
<dbReference type="Pfam" id="PF00072">
    <property type="entry name" value="Response_reg"/>
    <property type="match status" value="1"/>
</dbReference>
<dbReference type="InterPro" id="IPR011006">
    <property type="entry name" value="CheY-like_superfamily"/>
</dbReference>
<dbReference type="AlphaFoldDB" id="A0A2T0SFL2"/>
<proteinExistence type="predicted"/>
<evidence type="ECO:0000259" key="2">
    <source>
        <dbReference type="PROSITE" id="PS50110"/>
    </source>
</evidence>
<evidence type="ECO:0000313" key="3">
    <source>
        <dbReference type="EMBL" id="PRY32205.1"/>
    </source>
</evidence>
<dbReference type="PANTHER" id="PTHR45228">
    <property type="entry name" value="CYCLIC DI-GMP PHOSPHODIESTERASE TM_0186-RELATED"/>
    <property type="match status" value="1"/>
</dbReference>
<dbReference type="InterPro" id="IPR001789">
    <property type="entry name" value="Sig_transdc_resp-reg_receiver"/>
</dbReference>
<dbReference type="Proteomes" id="UP000239209">
    <property type="component" value="Unassembled WGS sequence"/>
</dbReference>